<evidence type="ECO:0000313" key="3">
    <source>
        <dbReference type="EMBL" id="CAI8013374.1"/>
    </source>
</evidence>
<feature type="chain" id="PRO_5041315624" evidence="2">
    <location>
        <begin position="21"/>
        <end position="397"/>
    </location>
</feature>
<organism evidence="3 4">
    <name type="scientific">Geodia barretti</name>
    <name type="common">Barrett's horny sponge</name>
    <dbReference type="NCBI Taxonomy" id="519541"/>
    <lineage>
        <taxon>Eukaryota</taxon>
        <taxon>Metazoa</taxon>
        <taxon>Porifera</taxon>
        <taxon>Demospongiae</taxon>
        <taxon>Heteroscleromorpha</taxon>
        <taxon>Tetractinellida</taxon>
        <taxon>Astrophorina</taxon>
        <taxon>Geodiidae</taxon>
        <taxon>Geodia</taxon>
    </lineage>
</organism>
<protein>
    <submittedName>
        <fullName evidence="3">Uncharacterized protein</fullName>
    </submittedName>
</protein>
<comment type="caution">
    <text evidence="3">The sequence shown here is derived from an EMBL/GenBank/DDBJ whole genome shotgun (WGS) entry which is preliminary data.</text>
</comment>
<keyword evidence="1" id="KW-1133">Transmembrane helix</keyword>
<keyword evidence="1" id="KW-0472">Membrane</keyword>
<sequence length="397" mass="44196">MTTSIAVCVLIFVGTPGICSQCVGDYYYAKLQPNISDDSEGYTFNFACSTNLQTTYPRWEINNQDYDVTDLPRDFIVSGPNVEFKGARSLKVRCYINTFINGSVDRVYSNNATIMRADIQGYTLPERPKENVTFSNHREVSNMHVDVQHYGGDCDISIAFSRCNNSDITEEQYVTLSGESNHITIEIDTVEMFYEHDIIVTMNYSCSDNPKIFYIPNMNQTGYTFNFTGTIIDDLSNDYCDFGSPHIDYKICILSPQGSNECFETPCGNGKIYTSLCSENYQNGTVVSLEVSEAENGTIISIFCQSNDCRGKPSNVMVFNTEVLMSENCDENSECVKGQCVCKDNTENGTSKDSTVAEIAGGVVGGVVGTLLLLAIIVIIIIIIYLSLRKKITKYRL</sequence>
<proteinExistence type="predicted"/>
<evidence type="ECO:0000313" key="4">
    <source>
        <dbReference type="Proteomes" id="UP001174909"/>
    </source>
</evidence>
<reference evidence="3" key="1">
    <citation type="submission" date="2023-03" db="EMBL/GenBank/DDBJ databases">
        <authorList>
            <person name="Steffen K."/>
            <person name="Cardenas P."/>
        </authorList>
    </citation>
    <scope>NUCLEOTIDE SEQUENCE</scope>
</reference>
<gene>
    <name evidence="3" type="ORF">GBAR_LOCUS8492</name>
</gene>
<dbReference type="Proteomes" id="UP001174909">
    <property type="component" value="Unassembled WGS sequence"/>
</dbReference>
<accession>A0AA35WAG6</accession>
<keyword evidence="1" id="KW-0812">Transmembrane</keyword>
<dbReference type="EMBL" id="CASHTH010001258">
    <property type="protein sequence ID" value="CAI8013374.1"/>
    <property type="molecule type" value="Genomic_DNA"/>
</dbReference>
<dbReference type="AlphaFoldDB" id="A0AA35WAG6"/>
<keyword evidence="4" id="KW-1185">Reference proteome</keyword>
<name>A0AA35WAG6_GEOBA</name>
<feature type="transmembrane region" description="Helical" evidence="1">
    <location>
        <begin position="359"/>
        <end position="388"/>
    </location>
</feature>
<evidence type="ECO:0000256" key="2">
    <source>
        <dbReference type="SAM" id="SignalP"/>
    </source>
</evidence>
<feature type="signal peptide" evidence="2">
    <location>
        <begin position="1"/>
        <end position="20"/>
    </location>
</feature>
<evidence type="ECO:0000256" key="1">
    <source>
        <dbReference type="SAM" id="Phobius"/>
    </source>
</evidence>
<keyword evidence="2" id="KW-0732">Signal</keyword>